<accession>A0ABU8ZEP5</accession>
<evidence type="ECO:0000313" key="1">
    <source>
        <dbReference type="EMBL" id="MEK0251496.1"/>
    </source>
</evidence>
<comment type="caution">
    <text evidence="1">The sequence shown here is derived from an EMBL/GenBank/DDBJ whole genome shotgun (WGS) entry which is preliminary data.</text>
</comment>
<dbReference type="SUPFAM" id="SSF101898">
    <property type="entry name" value="NHL repeat"/>
    <property type="match status" value="1"/>
</dbReference>
<dbReference type="Pfam" id="PF22000">
    <property type="entry name" value="DUF6929"/>
    <property type="match status" value="1"/>
</dbReference>
<gene>
    <name evidence="1" type="ORF">WM018_02985</name>
</gene>
<evidence type="ECO:0008006" key="3">
    <source>
        <dbReference type="Google" id="ProtNLM"/>
    </source>
</evidence>
<dbReference type="Proteomes" id="UP001498501">
    <property type="component" value="Unassembled WGS sequence"/>
</dbReference>
<reference evidence="1 2" key="1">
    <citation type="submission" date="2024-03" db="EMBL/GenBank/DDBJ databases">
        <title>Cross-transmission of Acinetobacter junii carrying blaOXA-58 in a neonatal intensive care unit.</title>
        <authorList>
            <person name="Bour M."/>
            <person name="Potron A."/>
            <person name="Lecointe D."/>
        </authorList>
    </citation>
    <scope>NUCLEOTIDE SEQUENCE [LARGE SCALE GENOMIC DNA]</scope>
    <source>
        <strain evidence="1 2">21A3096 case 1</strain>
    </source>
</reference>
<name>A0ABU8ZEP5_ACIJU</name>
<dbReference type="EMBL" id="JBBMLE010000007">
    <property type="protein sequence ID" value="MEK0251496.1"/>
    <property type="molecule type" value="Genomic_DNA"/>
</dbReference>
<evidence type="ECO:0000313" key="2">
    <source>
        <dbReference type="Proteomes" id="UP001498501"/>
    </source>
</evidence>
<keyword evidence="2" id="KW-1185">Reference proteome</keyword>
<dbReference type="RefSeq" id="WP_125272102.1">
    <property type="nucleotide sequence ID" value="NZ_CP071973.1"/>
</dbReference>
<sequence>MEQTDLKILEKFSFSPDSAIGALSGVAYLGDYLYFVGDDVRYLLKTSLKNKITATTTFEKVPLLESSEQEALTVLSKAEKPDFEALSCIIFNEQLHLLVMGSGSTEKRKQALLYNPSNHQVQTLLDKLDYDYLQHCVALTGGADLNIEAVCSDNHHLYIFQRGNINHFHGVLVFDLEKIQAYKSLENALIRSFNLTLPEINGSVSGISDAYFFADKNVIVATAAVEQTLNTYDDGAVLGSYILVLSPKGEVLNSFLIQDAEGNTLAIKVEGITWLESNADGEVFLLVTDSDGGLSEVITVLLKNSVFTKLDT</sequence>
<protein>
    <recommendedName>
        <fullName evidence="3">WD40 repeat domain-containing protein</fullName>
    </recommendedName>
</protein>
<dbReference type="InterPro" id="IPR053851">
    <property type="entry name" value="DUF6929"/>
</dbReference>
<organism evidence="1 2">
    <name type="scientific">Acinetobacter junii</name>
    <dbReference type="NCBI Taxonomy" id="40215"/>
    <lineage>
        <taxon>Bacteria</taxon>
        <taxon>Pseudomonadati</taxon>
        <taxon>Pseudomonadota</taxon>
        <taxon>Gammaproteobacteria</taxon>
        <taxon>Moraxellales</taxon>
        <taxon>Moraxellaceae</taxon>
        <taxon>Acinetobacter</taxon>
    </lineage>
</organism>
<proteinExistence type="predicted"/>